<keyword evidence="1" id="KW-0812">Transmembrane</keyword>
<dbReference type="Proteomes" id="UP000182347">
    <property type="component" value="Unassembled WGS sequence"/>
</dbReference>
<evidence type="ECO:0000313" key="3">
    <source>
        <dbReference type="Proteomes" id="UP000182347"/>
    </source>
</evidence>
<gene>
    <name evidence="2" type="ORF">SAMN05216244_2519</name>
</gene>
<accession>A0A1G9TBK9</accession>
<protein>
    <recommendedName>
        <fullName evidence="4">Amino acid permease</fullName>
    </recommendedName>
</protein>
<dbReference type="RefSeq" id="WP_139186952.1">
    <property type="nucleotide sequence ID" value="NZ_FNHF01000003.1"/>
</dbReference>
<evidence type="ECO:0000256" key="1">
    <source>
        <dbReference type="SAM" id="Phobius"/>
    </source>
</evidence>
<keyword evidence="1" id="KW-1133">Transmembrane helix</keyword>
<dbReference type="AlphaFoldDB" id="A0A1G9TBK9"/>
<organism evidence="2 3">
    <name type="scientific">Sediminibacillus halophilus</name>
    <dbReference type="NCBI Taxonomy" id="482461"/>
    <lineage>
        <taxon>Bacteria</taxon>
        <taxon>Bacillati</taxon>
        <taxon>Bacillota</taxon>
        <taxon>Bacilli</taxon>
        <taxon>Bacillales</taxon>
        <taxon>Bacillaceae</taxon>
        <taxon>Sediminibacillus</taxon>
    </lineage>
</organism>
<proteinExistence type="predicted"/>
<feature type="transmembrane region" description="Helical" evidence="1">
    <location>
        <begin position="28"/>
        <end position="50"/>
    </location>
</feature>
<evidence type="ECO:0000313" key="2">
    <source>
        <dbReference type="EMBL" id="SDM45066.1"/>
    </source>
</evidence>
<reference evidence="3" key="1">
    <citation type="submission" date="2016-10" db="EMBL/GenBank/DDBJ databases">
        <authorList>
            <person name="Varghese N."/>
            <person name="Submissions S."/>
        </authorList>
    </citation>
    <scope>NUCLEOTIDE SEQUENCE [LARGE SCALE GENOMIC DNA]</scope>
    <source>
        <strain evidence="3">CGMCC 1.6199</strain>
    </source>
</reference>
<name>A0A1G9TBK9_9BACI</name>
<dbReference type="EMBL" id="FNHF01000003">
    <property type="protein sequence ID" value="SDM45066.1"/>
    <property type="molecule type" value="Genomic_DNA"/>
</dbReference>
<keyword evidence="1" id="KW-0472">Membrane</keyword>
<sequence length="105" mass="11749">MNHHHLVKQAVKHRQQKQMEKGKGNLHWWQLSLIGIGSIIGAGFFLGTGLSIKTAGPSIFFDCGFRERYKLHSNRMGSSIAYSKRVLPNASAAYFAFSSAELRLN</sequence>
<dbReference type="Gene3D" id="1.20.1740.10">
    <property type="entry name" value="Amino acid/polyamine transporter I"/>
    <property type="match status" value="1"/>
</dbReference>
<keyword evidence="3" id="KW-1185">Reference proteome</keyword>
<dbReference type="STRING" id="482461.SAMN05216244_2519"/>
<evidence type="ECO:0008006" key="4">
    <source>
        <dbReference type="Google" id="ProtNLM"/>
    </source>
</evidence>